<dbReference type="RefSeq" id="WP_252222395.1">
    <property type="nucleotide sequence ID" value="NZ_CP098732.1"/>
</dbReference>
<organism evidence="3 4">
    <name type="scientific">Acinetobacter tibetensis</name>
    <dbReference type="NCBI Taxonomy" id="2943497"/>
    <lineage>
        <taxon>Bacteria</taxon>
        <taxon>Pseudomonadati</taxon>
        <taxon>Pseudomonadota</taxon>
        <taxon>Gammaproteobacteria</taxon>
        <taxon>Moraxellales</taxon>
        <taxon>Moraxellaceae</taxon>
        <taxon>Acinetobacter</taxon>
    </lineage>
</organism>
<dbReference type="Gene3D" id="1.20.1050.10">
    <property type="match status" value="1"/>
</dbReference>
<dbReference type="PANTHER" id="PTHR44051">
    <property type="entry name" value="GLUTATHIONE S-TRANSFERASE-RELATED"/>
    <property type="match status" value="1"/>
</dbReference>
<dbReference type="Gene3D" id="3.40.30.10">
    <property type="entry name" value="Glutaredoxin"/>
    <property type="match status" value="1"/>
</dbReference>
<dbReference type="InterPro" id="IPR010987">
    <property type="entry name" value="Glutathione-S-Trfase_C-like"/>
</dbReference>
<dbReference type="Pfam" id="PF13409">
    <property type="entry name" value="GST_N_2"/>
    <property type="match status" value="1"/>
</dbReference>
<feature type="domain" description="GST N-terminal" evidence="1">
    <location>
        <begin position="1"/>
        <end position="84"/>
    </location>
</feature>
<dbReference type="InterPro" id="IPR036249">
    <property type="entry name" value="Thioredoxin-like_sf"/>
</dbReference>
<dbReference type="InterPro" id="IPR004046">
    <property type="entry name" value="GST_C"/>
</dbReference>
<reference evidence="3" key="1">
    <citation type="submission" date="2022-06" db="EMBL/GenBank/DDBJ databases">
        <title>Isolation, identification and characterization of iprodione-degrading strains in Lhasa, Tibet.</title>
        <authorList>
            <person name="Pan H."/>
        </authorList>
    </citation>
    <scope>NUCLEOTIDE SEQUENCE</scope>
    <source>
        <strain evidence="3">Y-23</strain>
    </source>
</reference>
<evidence type="ECO:0000313" key="3">
    <source>
        <dbReference type="EMBL" id="USE84077.1"/>
    </source>
</evidence>
<name>A0AAE9LSP8_9GAMM</name>
<dbReference type="KEGG" id="atz:M5E07_04440"/>
<dbReference type="PROSITE" id="PS50404">
    <property type="entry name" value="GST_NTER"/>
    <property type="match status" value="1"/>
</dbReference>
<dbReference type="InterPro" id="IPR004045">
    <property type="entry name" value="Glutathione_S-Trfase_N"/>
</dbReference>
<evidence type="ECO:0000259" key="2">
    <source>
        <dbReference type="PROSITE" id="PS50405"/>
    </source>
</evidence>
<evidence type="ECO:0000259" key="1">
    <source>
        <dbReference type="PROSITE" id="PS50404"/>
    </source>
</evidence>
<dbReference type="Pfam" id="PF14497">
    <property type="entry name" value="GST_C_3"/>
    <property type="match status" value="1"/>
</dbReference>
<sequence>MQIQLYHKPNSRSQRIVWLFEELGLDYDILVCDTLDDANTHQLQQAHPLAKFPTVKITKLEHTFFLSETSAIAEWFSAHQQSLGSMNLDGSALVDYYYWKNFAEASFMPNLALKQIFSQLAIRTPWPIRFIPRAIQYGFNRGYLNPLLQQQMQMINQHLTTQPWVAGSQLTIADILLWFPLHACTHLNDRYMHYPAINSYLQQIEDRPAFQRALSKGQWSASIFKQYWTEAN</sequence>
<dbReference type="EMBL" id="CP098732">
    <property type="protein sequence ID" value="USE84077.1"/>
    <property type="molecule type" value="Genomic_DNA"/>
</dbReference>
<keyword evidence="4" id="KW-1185">Reference proteome</keyword>
<dbReference type="SUPFAM" id="SSF52833">
    <property type="entry name" value="Thioredoxin-like"/>
    <property type="match status" value="1"/>
</dbReference>
<dbReference type="AlphaFoldDB" id="A0AAE9LSP8"/>
<proteinExistence type="predicted"/>
<gene>
    <name evidence="3" type="ORF">M5E07_04440</name>
</gene>
<feature type="domain" description="GST C-terminal" evidence="2">
    <location>
        <begin position="89"/>
        <end position="224"/>
    </location>
</feature>
<dbReference type="PROSITE" id="PS50405">
    <property type="entry name" value="GST_CTER"/>
    <property type="match status" value="1"/>
</dbReference>
<dbReference type="Proteomes" id="UP001056716">
    <property type="component" value="Chromosome"/>
</dbReference>
<dbReference type="PANTHER" id="PTHR44051:SF9">
    <property type="entry name" value="GLUTATHIONE S-TRANSFERASE 1"/>
    <property type="match status" value="1"/>
</dbReference>
<dbReference type="InterPro" id="IPR036282">
    <property type="entry name" value="Glutathione-S-Trfase_C_sf"/>
</dbReference>
<dbReference type="CDD" id="cd03189">
    <property type="entry name" value="GST_C_GTT1_like"/>
    <property type="match status" value="1"/>
</dbReference>
<evidence type="ECO:0000313" key="4">
    <source>
        <dbReference type="Proteomes" id="UP001056716"/>
    </source>
</evidence>
<protein>
    <submittedName>
        <fullName evidence="3">Glutathione S-transferase family protein</fullName>
    </submittedName>
</protein>
<accession>A0AAE9LSP8</accession>
<dbReference type="SUPFAM" id="SSF47616">
    <property type="entry name" value="GST C-terminal domain-like"/>
    <property type="match status" value="1"/>
</dbReference>